<dbReference type="AlphaFoldDB" id="A0A6B8WHT3"/>
<proteinExistence type="inferred from homology"/>
<evidence type="ECO:0000313" key="6">
    <source>
        <dbReference type="EMBL" id="QGU06078.1"/>
    </source>
</evidence>
<dbReference type="InterPro" id="IPR050141">
    <property type="entry name" value="GCL_type2/YbdK_subfam"/>
</dbReference>
<dbReference type="NCBIfam" id="TIGR02050">
    <property type="entry name" value="gshA_cyan_rel"/>
    <property type="match status" value="1"/>
</dbReference>
<dbReference type="EC" id="6.3.2.2" evidence="5"/>
<dbReference type="Proteomes" id="UP000424462">
    <property type="component" value="Chromosome"/>
</dbReference>
<keyword evidence="1 5" id="KW-0436">Ligase</keyword>
<name>A0A6B8WHT3_9CORY</name>
<protein>
    <recommendedName>
        <fullName evidence="5">Putative glutamate--cysteine ligase 2</fullName>
        <ecNumber evidence="5">6.3.2.2</ecNumber>
    </recommendedName>
    <alternativeName>
        <fullName evidence="5">Gamma-glutamylcysteine synthetase 2</fullName>
        <shortName evidence="5">GCS 2</shortName>
        <shortName evidence="5">Gamma-GCS 2</shortName>
    </alternativeName>
</protein>
<evidence type="ECO:0000256" key="1">
    <source>
        <dbReference type="ARBA" id="ARBA00022598"/>
    </source>
</evidence>
<dbReference type="GO" id="GO:0042398">
    <property type="term" value="P:modified amino acid biosynthetic process"/>
    <property type="evidence" value="ECO:0007669"/>
    <property type="project" value="InterPro"/>
</dbReference>
<dbReference type="Gene3D" id="3.30.590.20">
    <property type="match status" value="1"/>
</dbReference>
<organism evidence="6 7">
    <name type="scientific">Corynebacterium occultum</name>
    <dbReference type="NCBI Taxonomy" id="2675219"/>
    <lineage>
        <taxon>Bacteria</taxon>
        <taxon>Bacillati</taxon>
        <taxon>Actinomycetota</taxon>
        <taxon>Actinomycetes</taxon>
        <taxon>Mycobacteriales</taxon>
        <taxon>Corynebacteriaceae</taxon>
        <taxon>Corynebacterium</taxon>
    </lineage>
</organism>
<evidence type="ECO:0000313" key="7">
    <source>
        <dbReference type="Proteomes" id="UP000424462"/>
    </source>
</evidence>
<dbReference type="InterPro" id="IPR014746">
    <property type="entry name" value="Gln_synth/guanido_kin_cat_dom"/>
</dbReference>
<evidence type="ECO:0000256" key="2">
    <source>
        <dbReference type="ARBA" id="ARBA00022741"/>
    </source>
</evidence>
<dbReference type="PANTHER" id="PTHR36510">
    <property type="entry name" value="GLUTAMATE--CYSTEINE LIGASE 2-RELATED"/>
    <property type="match status" value="1"/>
</dbReference>
<dbReference type="RefSeq" id="WP_156229686.1">
    <property type="nucleotide sequence ID" value="NZ_CP046455.1"/>
</dbReference>
<evidence type="ECO:0000256" key="4">
    <source>
        <dbReference type="ARBA" id="ARBA00048819"/>
    </source>
</evidence>
<keyword evidence="7" id="KW-1185">Reference proteome</keyword>
<dbReference type="KEGG" id="cok:COCCU_00550"/>
<dbReference type="EMBL" id="CP046455">
    <property type="protein sequence ID" value="QGU06078.1"/>
    <property type="molecule type" value="Genomic_DNA"/>
</dbReference>
<dbReference type="GO" id="GO:0004357">
    <property type="term" value="F:glutamate-cysteine ligase activity"/>
    <property type="evidence" value="ECO:0007669"/>
    <property type="project" value="UniProtKB-EC"/>
</dbReference>
<accession>A0A6B8WHT3</accession>
<comment type="function">
    <text evidence="5">ATP-dependent carboxylate-amine ligase which exhibits weak glutamate--cysteine ligase activity.</text>
</comment>
<comment type="catalytic activity">
    <reaction evidence="4 5">
        <text>L-cysteine + L-glutamate + ATP = gamma-L-glutamyl-L-cysteine + ADP + phosphate + H(+)</text>
        <dbReference type="Rhea" id="RHEA:13285"/>
        <dbReference type="ChEBI" id="CHEBI:15378"/>
        <dbReference type="ChEBI" id="CHEBI:29985"/>
        <dbReference type="ChEBI" id="CHEBI:30616"/>
        <dbReference type="ChEBI" id="CHEBI:35235"/>
        <dbReference type="ChEBI" id="CHEBI:43474"/>
        <dbReference type="ChEBI" id="CHEBI:58173"/>
        <dbReference type="ChEBI" id="CHEBI:456216"/>
        <dbReference type="EC" id="6.3.2.2"/>
    </reaction>
</comment>
<dbReference type="NCBIfam" id="NF010041">
    <property type="entry name" value="PRK13517.1-1"/>
    <property type="match status" value="1"/>
</dbReference>
<dbReference type="HAMAP" id="MF_01609">
    <property type="entry name" value="Glu_cys_ligase_2"/>
    <property type="match status" value="1"/>
</dbReference>
<reference evidence="6 7" key="1">
    <citation type="submission" date="2019-11" db="EMBL/GenBank/DDBJ databases">
        <title>Complete genome sequence of Corynebacterium kalinowskii 1959, a novel Corynebacterium species isolated from soil of a small paddock in Vilsendorf, Germany.</title>
        <authorList>
            <person name="Schaffert L."/>
            <person name="Ruwe M."/>
            <person name="Milse J."/>
            <person name="Hanuschka K."/>
            <person name="Ortseifen V."/>
            <person name="Droste J."/>
            <person name="Brandt D."/>
            <person name="Schlueter L."/>
            <person name="Kutter Y."/>
            <person name="Vinke S."/>
            <person name="Viehoefer P."/>
            <person name="Jacob L."/>
            <person name="Luebke N.-C."/>
            <person name="Schulte-Berndt E."/>
            <person name="Hain C."/>
            <person name="Linder M."/>
            <person name="Schmidt P."/>
            <person name="Wollenschlaeger L."/>
            <person name="Luttermann T."/>
            <person name="Thieme E."/>
            <person name="Hassa J."/>
            <person name="Haak M."/>
            <person name="Wittchen M."/>
            <person name="Mentz A."/>
            <person name="Persicke M."/>
            <person name="Busche T."/>
            <person name="Ruckert C."/>
        </authorList>
    </citation>
    <scope>NUCLEOTIDE SEQUENCE [LARGE SCALE GENOMIC DNA]</scope>
    <source>
        <strain evidence="6 7">2039</strain>
    </source>
</reference>
<gene>
    <name evidence="6" type="primary">ybdK1</name>
    <name evidence="6" type="ORF">COCCU_00550</name>
</gene>
<dbReference type="InterPro" id="IPR011793">
    <property type="entry name" value="YbdK"/>
</dbReference>
<keyword evidence="2 5" id="KW-0547">Nucleotide-binding</keyword>
<dbReference type="GO" id="GO:0005524">
    <property type="term" value="F:ATP binding"/>
    <property type="evidence" value="ECO:0007669"/>
    <property type="project" value="UniProtKB-KW"/>
</dbReference>
<dbReference type="SUPFAM" id="SSF55931">
    <property type="entry name" value="Glutamine synthetase/guanido kinase"/>
    <property type="match status" value="1"/>
</dbReference>
<evidence type="ECO:0000256" key="3">
    <source>
        <dbReference type="ARBA" id="ARBA00022840"/>
    </source>
</evidence>
<comment type="similarity">
    <text evidence="5">Belongs to the glutamate--cysteine ligase type 2 family. YbdK subfamily.</text>
</comment>
<evidence type="ECO:0000256" key="5">
    <source>
        <dbReference type="HAMAP-Rule" id="MF_01609"/>
    </source>
</evidence>
<keyword evidence="3 5" id="KW-0067">ATP-binding</keyword>
<dbReference type="PANTHER" id="PTHR36510:SF1">
    <property type="entry name" value="GLUTAMATE--CYSTEINE LIGASE 2-RELATED"/>
    <property type="match status" value="1"/>
</dbReference>
<sequence>MRTFGVEEELLLVDAYSLAPLPRAESLVARHRSSAAAEPEITLEFKQEQIEVVSRPQLTFQGQLSAIRQGRELADRAAATLGGRVIALPTIPGPIATHLVHNPRFRRIDQSFGLTSDEQFTCAFHVHVRVYSREEAVAALDRVRVWLPTLMALSANSPFWQGSDTGFASYRYQAWNRWPMTGPTDYAGSVEAHDRHLAALLDTGVPLDVGMLYFDARLCDHQPTLEVRVTDVCMKAEHAAALAVMVRALVESAARSWQAELPAPQVSTSLLRAWSWRASRDGVQEQLHLPTTGRPAPAAEVVAALLAEIRPVLVEYGEAEVVEEMLRELLNGGSGAVRQREVFAETGDLREVLAFALETTHRA</sequence>
<dbReference type="InterPro" id="IPR006336">
    <property type="entry name" value="GCS2"/>
</dbReference>
<dbReference type="Pfam" id="PF04107">
    <property type="entry name" value="GCS2"/>
    <property type="match status" value="1"/>
</dbReference>